<dbReference type="SUPFAM" id="SSF88723">
    <property type="entry name" value="PIN domain-like"/>
    <property type="match status" value="1"/>
</dbReference>
<dbReference type="Gene3D" id="3.40.50.1010">
    <property type="entry name" value="5'-nuclease"/>
    <property type="match status" value="1"/>
</dbReference>
<dbReference type="EMBL" id="ML211493">
    <property type="protein sequence ID" value="TFK82358.1"/>
    <property type="molecule type" value="Genomic_DNA"/>
</dbReference>
<feature type="region of interest" description="Disordered" evidence="2">
    <location>
        <begin position="228"/>
        <end position="274"/>
    </location>
</feature>
<dbReference type="STRING" id="1314778.A0A5C3P178"/>
<dbReference type="InParanoid" id="A0A5C3P178"/>
<dbReference type="PANTHER" id="PTHR15665">
    <property type="entry name" value="ASTEROID PROTEIN"/>
    <property type="match status" value="1"/>
</dbReference>
<organism evidence="3 4">
    <name type="scientific">Polyporus arcularius HHB13444</name>
    <dbReference type="NCBI Taxonomy" id="1314778"/>
    <lineage>
        <taxon>Eukaryota</taxon>
        <taxon>Fungi</taxon>
        <taxon>Dikarya</taxon>
        <taxon>Basidiomycota</taxon>
        <taxon>Agaricomycotina</taxon>
        <taxon>Agaricomycetes</taxon>
        <taxon>Polyporales</taxon>
        <taxon>Polyporaceae</taxon>
        <taxon>Polyporus</taxon>
    </lineage>
</organism>
<comment type="similarity">
    <text evidence="1">Belongs to the asteroid family.</text>
</comment>
<evidence type="ECO:0000256" key="1">
    <source>
        <dbReference type="ARBA" id="ARBA00007398"/>
    </source>
</evidence>
<reference evidence="3 4" key="1">
    <citation type="journal article" date="2019" name="Nat. Ecol. Evol.">
        <title>Megaphylogeny resolves global patterns of mushroom evolution.</title>
        <authorList>
            <person name="Varga T."/>
            <person name="Krizsan K."/>
            <person name="Foldi C."/>
            <person name="Dima B."/>
            <person name="Sanchez-Garcia M."/>
            <person name="Sanchez-Ramirez S."/>
            <person name="Szollosi G.J."/>
            <person name="Szarkandi J.G."/>
            <person name="Papp V."/>
            <person name="Albert L."/>
            <person name="Andreopoulos W."/>
            <person name="Angelini C."/>
            <person name="Antonin V."/>
            <person name="Barry K.W."/>
            <person name="Bougher N.L."/>
            <person name="Buchanan P."/>
            <person name="Buyck B."/>
            <person name="Bense V."/>
            <person name="Catcheside P."/>
            <person name="Chovatia M."/>
            <person name="Cooper J."/>
            <person name="Damon W."/>
            <person name="Desjardin D."/>
            <person name="Finy P."/>
            <person name="Geml J."/>
            <person name="Haridas S."/>
            <person name="Hughes K."/>
            <person name="Justo A."/>
            <person name="Karasinski D."/>
            <person name="Kautmanova I."/>
            <person name="Kiss B."/>
            <person name="Kocsube S."/>
            <person name="Kotiranta H."/>
            <person name="LaButti K.M."/>
            <person name="Lechner B.E."/>
            <person name="Liimatainen K."/>
            <person name="Lipzen A."/>
            <person name="Lukacs Z."/>
            <person name="Mihaltcheva S."/>
            <person name="Morgado L.N."/>
            <person name="Niskanen T."/>
            <person name="Noordeloos M.E."/>
            <person name="Ohm R.A."/>
            <person name="Ortiz-Santana B."/>
            <person name="Ovrebo C."/>
            <person name="Racz N."/>
            <person name="Riley R."/>
            <person name="Savchenko A."/>
            <person name="Shiryaev A."/>
            <person name="Soop K."/>
            <person name="Spirin V."/>
            <person name="Szebenyi C."/>
            <person name="Tomsovsky M."/>
            <person name="Tulloss R.E."/>
            <person name="Uehling J."/>
            <person name="Grigoriev I.V."/>
            <person name="Vagvolgyi C."/>
            <person name="Papp T."/>
            <person name="Martin F.M."/>
            <person name="Miettinen O."/>
            <person name="Hibbett D.S."/>
            <person name="Nagy L.G."/>
        </authorList>
    </citation>
    <scope>NUCLEOTIDE SEQUENCE [LARGE SCALE GENOMIC DNA]</scope>
    <source>
        <strain evidence="3 4">HHB13444</strain>
    </source>
</reference>
<feature type="region of interest" description="Disordered" evidence="2">
    <location>
        <begin position="564"/>
        <end position="605"/>
    </location>
</feature>
<feature type="compositionally biased region" description="Basic residues" evidence="2">
    <location>
        <begin position="244"/>
        <end position="253"/>
    </location>
</feature>
<dbReference type="InterPro" id="IPR029060">
    <property type="entry name" value="PIN-like_dom_sf"/>
</dbReference>
<feature type="compositionally biased region" description="Acidic residues" evidence="2">
    <location>
        <begin position="574"/>
        <end position="603"/>
    </location>
</feature>
<evidence type="ECO:0000313" key="4">
    <source>
        <dbReference type="Proteomes" id="UP000308197"/>
    </source>
</evidence>
<evidence type="ECO:0000313" key="3">
    <source>
        <dbReference type="EMBL" id="TFK82358.1"/>
    </source>
</evidence>
<name>A0A5C3P178_9APHY</name>
<keyword evidence="4" id="KW-1185">Reference proteome</keyword>
<dbReference type="PANTHER" id="PTHR15665:SF1">
    <property type="entry name" value="PROTEIN ASTEROID HOMOLOG 1"/>
    <property type="match status" value="1"/>
</dbReference>
<protein>
    <recommendedName>
        <fullName evidence="5">PIN domain-like protein</fullName>
    </recommendedName>
</protein>
<evidence type="ECO:0000256" key="2">
    <source>
        <dbReference type="SAM" id="MobiDB-lite"/>
    </source>
</evidence>
<dbReference type="InterPro" id="IPR026832">
    <property type="entry name" value="Asteroid"/>
</dbReference>
<gene>
    <name evidence="3" type="ORF">K466DRAFT_556682</name>
</gene>
<accession>A0A5C3P178</accession>
<evidence type="ECO:0008006" key="5">
    <source>
        <dbReference type="Google" id="ProtNLM"/>
    </source>
</evidence>
<proteinExistence type="inferred from homology"/>
<sequence>MGVHGLTTYLRENKHVLSRTVQLLQQAELQHIPVVVDAWSFIYEIIYCADLPWVYGGEYPEFARLVREVVRAWTEVGLELHFVFDGPYPTLKFPTLVSRITQTHIQSGLLFFRTSATARATPRFLHETAMLPPLAYSVCVDTLLRLARSEQNIGGALHVHFADEEGDPYAVALAGRLNAYVAGRDSDFVVLNTEGYRGYIPLDEMVWTVTTTWDGEGSVYSASVSGETETGSAFGDEDGFQTVRKAKSKRKRADKQDHRAGRGILPPSALGSAEQPDGQLGLSFAVYDPSVLATHLGIPVSLLPLLGAFLGNDFTGASGSDDTGPPPVTTAEIRTQGRSNLQRLFFERGLTHGQRIARVAGTLSDILAAAFGGVAGGGRKRGKRQAIGSVMELIDAAVTALLVRPLDTFATGEREAVVERIAEATLQYAIPKADDDGAIAGGAQGYDVGEDEVGLRWASDVCPLHAPEACPMVNVLSGLIRSRDAALDDELEGPGRAEDPLEQVKERYIAAYRQGVLDPHILDTAHTGTMWPRMFLEDPDKETVQRTVGRPVRMWTYAVLDAGIGLPNTHEPEPESEPEDQEEEDEDELVDVVEEDESDEEAGADPLARLRGALKELDGDAQGTNVPHLVSMFAVPQNSRPKVITEHLRRGTRLVGEEVTVPPLAELLKSVSLDIPHDLVVPPQLWPEETRRAVLLNALASSSPGVSSVEDEDLVGVLAVRWVVRTMHLRAQENPGVKERIVERWTQAEAKAVLASFSSVHDAVSFQASEADEDPALPLERHIQLVTQVSTAVDAIEQLTQVLLLSSTIDSPARRFSGSRCHALLSGRLPLPPGQPSEEVWIACLEGLEDAYSVLPQKKKDKKAKAHARAAAAAAAAPAAGKSAGRGVGAARGGMFGLLGDVEA</sequence>
<dbReference type="AlphaFoldDB" id="A0A5C3P178"/>
<dbReference type="Proteomes" id="UP000308197">
    <property type="component" value="Unassembled WGS sequence"/>
</dbReference>